<dbReference type="Proteomes" id="UP001311915">
    <property type="component" value="Unassembled WGS sequence"/>
</dbReference>
<comment type="caution">
    <text evidence="1">The sequence shown here is derived from an EMBL/GenBank/DDBJ whole genome shotgun (WGS) entry which is preliminary data.</text>
</comment>
<accession>A0AAV9MKL4</accession>
<protein>
    <submittedName>
        <fullName evidence="1">Uncharacterized protein</fullName>
    </submittedName>
</protein>
<dbReference type="EMBL" id="JAWPEI010000001">
    <property type="protein sequence ID" value="KAK4737580.1"/>
    <property type="molecule type" value="Genomic_DNA"/>
</dbReference>
<dbReference type="PANTHER" id="PTHR35218">
    <property type="entry name" value="RNASE H DOMAIN-CONTAINING PROTEIN"/>
    <property type="match status" value="1"/>
</dbReference>
<reference evidence="1 2" key="1">
    <citation type="submission" date="2023-10" db="EMBL/GenBank/DDBJ databases">
        <title>Genome-Wide Identification Analysis in wild type Solanum Pinnatisectum Reveals Some Genes Defensing Phytophthora Infestans.</title>
        <authorList>
            <person name="Sun C."/>
        </authorList>
    </citation>
    <scope>NUCLEOTIDE SEQUENCE [LARGE SCALE GENOMIC DNA]</scope>
    <source>
        <strain evidence="1">LQN</strain>
        <tissue evidence="1">Leaf</tissue>
    </source>
</reference>
<proteinExistence type="predicted"/>
<evidence type="ECO:0000313" key="2">
    <source>
        <dbReference type="Proteomes" id="UP001311915"/>
    </source>
</evidence>
<evidence type="ECO:0000313" key="1">
    <source>
        <dbReference type="EMBL" id="KAK4737580.1"/>
    </source>
</evidence>
<organism evidence="1 2">
    <name type="scientific">Solanum pinnatisectum</name>
    <name type="common">tansyleaf nightshade</name>
    <dbReference type="NCBI Taxonomy" id="50273"/>
    <lineage>
        <taxon>Eukaryota</taxon>
        <taxon>Viridiplantae</taxon>
        <taxon>Streptophyta</taxon>
        <taxon>Embryophyta</taxon>
        <taxon>Tracheophyta</taxon>
        <taxon>Spermatophyta</taxon>
        <taxon>Magnoliopsida</taxon>
        <taxon>eudicotyledons</taxon>
        <taxon>Gunneridae</taxon>
        <taxon>Pentapetalae</taxon>
        <taxon>asterids</taxon>
        <taxon>lamiids</taxon>
        <taxon>Solanales</taxon>
        <taxon>Solanaceae</taxon>
        <taxon>Solanoideae</taxon>
        <taxon>Solaneae</taxon>
        <taxon>Solanum</taxon>
    </lineage>
</organism>
<dbReference type="PANTHER" id="PTHR35218:SF8">
    <property type="entry name" value="ENDONUCLEASE_EXONUCLEASE_PHOSPHATASE"/>
    <property type="match status" value="1"/>
</dbReference>
<dbReference type="AlphaFoldDB" id="A0AAV9MKL4"/>
<name>A0AAV9MKL4_9SOLN</name>
<keyword evidence="2" id="KW-1185">Reference proteome</keyword>
<gene>
    <name evidence="1" type="ORF">R3W88_001277</name>
</gene>
<sequence length="59" mass="6687">MHNPFMMVLLETKVTEHAKITKDLVFDAQIQSAAEGLLGSIVIMWKEDLLKLDNIYVSP</sequence>